<dbReference type="OrthoDB" id="243791at2"/>
<sequence length="352" mass="40747">MTIKELRDQGLILFEAIVGSRAYGLATTGSDTDIKGVFYLPRDQYFGSQYIAQVNSSSNDEVYYELGRFVELLSKSNPNILELLASPAECILYKNPIFESFRVEDFITRETVSTFARYAMVQIRKAQGLNKKVNNPMDPKRKSLIDFCFILEGNDSIPLKEWLRLRKWKQEGCGLTKINHTRDLYALFYDPIGNLEYKGIIAKSGSQEVSCTSVPKSEVLQAYLFVNQDAYSSYCKAYKEYFDWVVRRNENRFQGTLKHGQGYDAKNMMHTIRLLELAKEILLDGILSVRRPNREYLLKIKSGYYSYDDLCRQSERLMKEIDVLSTSCTLPERPDSRKLAQLLVSMREQLYK</sequence>
<dbReference type="RefSeq" id="WP_136822359.1">
    <property type="nucleotide sequence ID" value="NZ_BMJX01000007.1"/>
</dbReference>
<organism evidence="1 2">
    <name type="scientific">Sphingobacterium alkalisoli</name>
    <dbReference type="NCBI Taxonomy" id="1874115"/>
    <lineage>
        <taxon>Bacteria</taxon>
        <taxon>Pseudomonadati</taxon>
        <taxon>Bacteroidota</taxon>
        <taxon>Sphingobacteriia</taxon>
        <taxon>Sphingobacteriales</taxon>
        <taxon>Sphingobacteriaceae</taxon>
        <taxon>Sphingobacterium</taxon>
    </lineage>
</organism>
<dbReference type="EMBL" id="SUKA01000007">
    <property type="protein sequence ID" value="TJY62573.1"/>
    <property type="molecule type" value="Genomic_DNA"/>
</dbReference>
<accession>A0A4U0GUA4</accession>
<dbReference type="Proteomes" id="UP000309872">
    <property type="component" value="Unassembled WGS sequence"/>
</dbReference>
<proteinExistence type="predicted"/>
<dbReference type="Pfam" id="PF10127">
    <property type="entry name" value="RlaP"/>
    <property type="match status" value="1"/>
</dbReference>
<dbReference type="GO" id="GO:0016740">
    <property type="term" value="F:transferase activity"/>
    <property type="evidence" value="ECO:0007669"/>
    <property type="project" value="UniProtKB-KW"/>
</dbReference>
<keyword evidence="2" id="KW-1185">Reference proteome</keyword>
<comment type="caution">
    <text evidence="1">The sequence shown here is derived from an EMBL/GenBank/DDBJ whole genome shotgun (WGS) entry which is preliminary data.</text>
</comment>
<evidence type="ECO:0000313" key="2">
    <source>
        <dbReference type="Proteomes" id="UP000309872"/>
    </source>
</evidence>
<dbReference type="PANTHER" id="PTHR34817:SF1">
    <property type="entry name" value="NUCLEOTIDYLTRANSFERASE"/>
    <property type="match status" value="1"/>
</dbReference>
<reference evidence="1 2" key="1">
    <citation type="submission" date="2019-04" db="EMBL/GenBank/DDBJ databases">
        <title>Sphingobacterium olei sp. nov., isolated from oil-contaminated soil.</title>
        <authorList>
            <person name="Liu B."/>
        </authorList>
    </citation>
    <scope>NUCLEOTIDE SEQUENCE [LARGE SCALE GENOMIC DNA]</scope>
    <source>
        <strain evidence="1 2">Y3L14</strain>
    </source>
</reference>
<name>A0A4U0GUA4_9SPHI</name>
<protein>
    <submittedName>
        <fullName evidence="1">Nucleotidyltransferase</fullName>
    </submittedName>
</protein>
<evidence type="ECO:0000313" key="1">
    <source>
        <dbReference type="EMBL" id="TJY62573.1"/>
    </source>
</evidence>
<dbReference type="InterPro" id="IPR018775">
    <property type="entry name" value="RlaP"/>
</dbReference>
<keyword evidence="1" id="KW-0808">Transferase</keyword>
<dbReference type="AlphaFoldDB" id="A0A4U0GUA4"/>
<gene>
    <name evidence="1" type="ORF">FAZ19_19055</name>
</gene>
<dbReference type="PANTHER" id="PTHR34817">
    <property type="entry name" value="NUCLEOTIDYLTRANSFERASE"/>
    <property type="match status" value="1"/>
</dbReference>